<dbReference type="InterPro" id="IPR010730">
    <property type="entry name" value="HET"/>
</dbReference>
<dbReference type="EMBL" id="KZ680212">
    <property type="protein sequence ID" value="PTB66978.1"/>
    <property type="molecule type" value="Genomic_DNA"/>
</dbReference>
<dbReference type="OrthoDB" id="20872at2759"/>
<evidence type="ECO:0000313" key="4">
    <source>
        <dbReference type="Proteomes" id="UP000241546"/>
    </source>
</evidence>
<feature type="domain" description="DUF8212" evidence="2">
    <location>
        <begin position="225"/>
        <end position="250"/>
    </location>
</feature>
<dbReference type="PANTHER" id="PTHR10622:SF10">
    <property type="entry name" value="HET DOMAIN-CONTAINING PROTEIN"/>
    <property type="match status" value="1"/>
</dbReference>
<keyword evidence="4" id="KW-1185">Reference proteome</keyword>
<proteinExistence type="predicted"/>
<accession>A0A2T4BCH1</accession>
<protein>
    <submittedName>
        <fullName evidence="3">HET-domain-containing protein</fullName>
    </submittedName>
</protein>
<evidence type="ECO:0000313" key="3">
    <source>
        <dbReference type="EMBL" id="PTB66978.1"/>
    </source>
</evidence>
<dbReference type="Pfam" id="PF26640">
    <property type="entry name" value="DUF8212"/>
    <property type="match status" value="1"/>
</dbReference>
<evidence type="ECO:0000259" key="1">
    <source>
        <dbReference type="Pfam" id="PF06985"/>
    </source>
</evidence>
<reference evidence="4" key="1">
    <citation type="submission" date="2016-07" db="EMBL/GenBank/DDBJ databases">
        <title>Multiple horizontal gene transfer events from other fungi enriched the ability of initially mycotrophic Trichoderma (Ascomycota) to feed on dead plant biomass.</title>
        <authorList>
            <consortium name="DOE Joint Genome Institute"/>
            <person name="Atanasova L."/>
            <person name="Chenthamara K."/>
            <person name="Zhang J."/>
            <person name="Grujic M."/>
            <person name="Henrissat B."/>
            <person name="Kuo A."/>
            <person name="Aerts A."/>
            <person name="Salamov A."/>
            <person name="Lipzen A."/>
            <person name="Labutti K."/>
            <person name="Barry K."/>
            <person name="Miao Y."/>
            <person name="Rahimi M.J."/>
            <person name="Shen Q."/>
            <person name="Grigoriev I.V."/>
            <person name="Kubicek C.P."/>
            <person name="Druzhinina I.S."/>
        </authorList>
    </citation>
    <scope>NUCLEOTIDE SEQUENCE [LARGE SCALE GENOMIC DNA]</scope>
    <source>
        <strain evidence="4">TUCIM 6016</strain>
    </source>
</reference>
<dbReference type="GeneID" id="36598495"/>
<dbReference type="InterPro" id="IPR058525">
    <property type="entry name" value="DUF8212"/>
</dbReference>
<feature type="domain" description="Heterokaryon incompatibility" evidence="1">
    <location>
        <begin position="22"/>
        <end position="105"/>
    </location>
</feature>
<evidence type="ECO:0000259" key="2">
    <source>
        <dbReference type="Pfam" id="PF26640"/>
    </source>
</evidence>
<dbReference type="RefSeq" id="XP_024750298.1">
    <property type="nucleotide sequence ID" value="XM_024890377.1"/>
</dbReference>
<gene>
    <name evidence="3" type="ORF">BBK36DRAFT_1117635</name>
</gene>
<name>A0A2T4BCH1_9HYPO</name>
<organism evidence="3 4">
    <name type="scientific">Trichoderma citrinoviride</name>
    <dbReference type="NCBI Taxonomy" id="58853"/>
    <lineage>
        <taxon>Eukaryota</taxon>
        <taxon>Fungi</taxon>
        <taxon>Dikarya</taxon>
        <taxon>Ascomycota</taxon>
        <taxon>Pezizomycotina</taxon>
        <taxon>Sordariomycetes</taxon>
        <taxon>Hypocreomycetidae</taxon>
        <taxon>Hypocreales</taxon>
        <taxon>Hypocreaceae</taxon>
        <taxon>Trichoderma</taxon>
    </lineage>
</organism>
<dbReference type="PANTHER" id="PTHR10622">
    <property type="entry name" value="HET DOMAIN-CONTAINING PROTEIN"/>
    <property type="match status" value="1"/>
</dbReference>
<sequence length="600" mass="67976">MRLLNTRTLELENFATPEEARYAILSHTWGEGGVIFADVHLPQKETRGWEKIRRSSEIATNLGFAYIWIDTCCIDKTSSAELSEAINSMYQWYEKAEVCIAFLEDLVTSDDPSTPYFAQCRWFSRGWTLQELIAPPELLFYSQDWELIGTRTSLKSIIAEVSSIPEEILEVNTRSQRERLDECSVAEKMSWAANRTTTRPEDLAYCLLGIFDINMPLLYGEGQVKAFKRLQEEIIRSTDDDSIYVWRYPEAKAKKQHFWGLLADDPSAFARRHGDARAIKRARYLTCRSNNDTAISNRGLTVELALTPLPEDESGTVFVALLDCDIQRNGSSETMTPGIILQRTTWHNDAEFLRIRPSSLLIVALNCIVMAEDSSGNGVAPPPKHVRLAEARPRQVFVPHKLSPPRSPRGILFRPKVTLPLKSRGYRRELDVNVLSKPSDWLLYRELCTSDTTKELAIILRPQRSVGMELYVLHSDESSDLGVTEPKQAMMLGSLELAIWGRAGNLWLVCLVAGLEPSPPNPFGTPSLYTVPWYAFVDKDEVLAGKLDDVLDKKNGIEAVPRGVLNAHFELEARNSKLFYKLVLGAFSDREQYEESEDDF</sequence>
<dbReference type="AlphaFoldDB" id="A0A2T4BCH1"/>
<dbReference type="Pfam" id="PF06985">
    <property type="entry name" value="HET"/>
    <property type="match status" value="1"/>
</dbReference>
<dbReference type="Proteomes" id="UP000241546">
    <property type="component" value="Unassembled WGS sequence"/>
</dbReference>